<keyword evidence="9" id="KW-0378">Hydrolase</keyword>
<comment type="caution">
    <text evidence="9">The sequence shown here is derived from an EMBL/GenBank/DDBJ whole genome shotgun (WGS) entry which is preliminary data.</text>
</comment>
<reference evidence="9 10" key="1">
    <citation type="submission" date="2010-12" db="EMBL/GenBank/DDBJ databases">
        <authorList>
            <person name="Muzny D."/>
            <person name="Qin X."/>
            <person name="Deng J."/>
            <person name="Jiang H."/>
            <person name="Liu Y."/>
            <person name="Qu J."/>
            <person name="Song X.-Z."/>
            <person name="Zhang L."/>
            <person name="Thornton R."/>
            <person name="Coyle M."/>
            <person name="Francisco L."/>
            <person name="Jackson L."/>
            <person name="Javaid M."/>
            <person name="Korchina V."/>
            <person name="Kovar C."/>
            <person name="Mata R."/>
            <person name="Mathew T."/>
            <person name="Ngo R."/>
            <person name="Nguyen L."/>
            <person name="Nguyen N."/>
            <person name="Okwuonu G."/>
            <person name="Ongeri F."/>
            <person name="Pham C."/>
            <person name="Simmons D."/>
            <person name="Wilczek-Boney K."/>
            <person name="Hale W."/>
            <person name="Jakkamsetti A."/>
            <person name="Pham P."/>
            <person name="Ruth R."/>
            <person name="San Lucas F."/>
            <person name="Warren J."/>
            <person name="Zhang J."/>
            <person name="Zhao Z."/>
            <person name="Zhou C."/>
            <person name="Zhu D."/>
            <person name="Lee S."/>
            <person name="Bess C."/>
            <person name="Blankenburg K."/>
            <person name="Forbes L."/>
            <person name="Fu Q."/>
            <person name="Gubbala S."/>
            <person name="Hirani K."/>
            <person name="Jayaseelan J.C."/>
            <person name="Lara F."/>
            <person name="Munidasa M."/>
            <person name="Palculict T."/>
            <person name="Patil S."/>
            <person name="Pu L.-L."/>
            <person name="Saada N."/>
            <person name="Tang L."/>
            <person name="Weissenberger G."/>
            <person name="Zhu Y."/>
            <person name="Hemphill L."/>
            <person name="Shang Y."/>
            <person name="Youmans B."/>
            <person name="Ayvaz T."/>
            <person name="Ross M."/>
            <person name="Santibanez J."/>
            <person name="Aqrawi P."/>
            <person name="Gross S."/>
            <person name="Joshi V."/>
            <person name="Fowler G."/>
            <person name="Nazareth L."/>
            <person name="Reid J."/>
            <person name="Worley K."/>
            <person name="Petrosino J."/>
            <person name="Highlander S."/>
            <person name="Gibbs R."/>
        </authorList>
    </citation>
    <scope>NUCLEOTIDE SEQUENCE [LARGE SCALE GENOMIC DNA]</scope>
    <source>
        <strain evidence="9 10">ATCC 33393</strain>
    </source>
</reference>
<organism evidence="9 10">
    <name type="scientific">Aggregatibacter segnis ATCC 33393</name>
    <dbReference type="NCBI Taxonomy" id="888057"/>
    <lineage>
        <taxon>Bacteria</taxon>
        <taxon>Pseudomonadati</taxon>
        <taxon>Pseudomonadota</taxon>
        <taxon>Gammaproteobacteria</taxon>
        <taxon>Pasteurellales</taxon>
        <taxon>Pasteurellaceae</taxon>
        <taxon>Aggregatibacter</taxon>
    </lineage>
</organism>
<keyword evidence="4" id="KW-1133">Transmembrane helix</keyword>
<evidence type="ECO:0000313" key="10">
    <source>
        <dbReference type="Proteomes" id="UP000032871"/>
    </source>
</evidence>
<dbReference type="AlphaFoldDB" id="E6KW78"/>
<dbReference type="Proteomes" id="UP000032871">
    <property type="component" value="Unassembled WGS sequence"/>
</dbReference>
<protein>
    <recommendedName>
        <fullName evidence="6">Protein HflK</fullName>
    </recommendedName>
</protein>
<evidence type="ECO:0000259" key="8">
    <source>
        <dbReference type="SMART" id="SM00244"/>
    </source>
</evidence>
<dbReference type="Pfam" id="PF01145">
    <property type="entry name" value="Band_7"/>
    <property type="match status" value="1"/>
</dbReference>
<feature type="region of interest" description="Disordered" evidence="7">
    <location>
        <begin position="371"/>
        <end position="425"/>
    </location>
</feature>
<keyword evidence="5" id="KW-0472">Membrane</keyword>
<evidence type="ECO:0000256" key="2">
    <source>
        <dbReference type="ARBA" id="ARBA00006971"/>
    </source>
</evidence>
<dbReference type="InterPro" id="IPR050710">
    <property type="entry name" value="Band7/mec-2_domain"/>
</dbReference>
<dbReference type="NCBIfam" id="TIGR01933">
    <property type="entry name" value="hflK"/>
    <property type="match status" value="1"/>
</dbReference>
<sequence>MEKAMSLNGSDQDPWGKPKQNGQSSGNQDSGKNEGQSNWDRSSNSQKKNEQSPPDLEEVFNNLLKKMGGKGAKNNHSGASNLPSGLGKLLPIVIAAGVIIWGASGFYTIKEAERGVVLRLGQFHSIQQPGLNWKPTFIDRVIPVNVERVLELRTQGSMLTQDENMVKVEMTVQYRIQNPEKYLFSAINANDSLNQATDSALRYVIGHMSMNDILTTGRSVVRENTWKALNQIIEPYDMGLEVIDVNFQSARPPEEVKEAFDDAIKAQEDEQRYIREAEAYAREKEPIARGNAQRILEEATAYKDRVVLDAKGEVERFQPLLPEFKAAPTVFRERLYIQSMEKVMANTPKVMLDSGNGNNLTVLPLEQLLKGKKSTGSNGSANVSESNETQQSAVTSLPVSRTHEQTAPLRPMESRTDNGRQGRIN</sequence>
<dbReference type="GO" id="GO:0006508">
    <property type="term" value="P:proteolysis"/>
    <property type="evidence" value="ECO:0007669"/>
    <property type="project" value="UniProtKB-KW"/>
</dbReference>
<dbReference type="SUPFAM" id="SSF117892">
    <property type="entry name" value="Band 7/SPFH domain"/>
    <property type="match status" value="1"/>
</dbReference>
<dbReference type="GO" id="GO:0008233">
    <property type="term" value="F:peptidase activity"/>
    <property type="evidence" value="ECO:0007669"/>
    <property type="project" value="UniProtKB-KW"/>
</dbReference>
<dbReference type="EMBL" id="AEPS01000002">
    <property type="protein sequence ID" value="EFU68537.1"/>
    <property type="molecule type" value="Genomic_DNA"/>
</dbReference>
<dbReference type="CDD" id="cd03404">
    <property type="entry name" value="SPFH_HflK"/>
    <property type="match status" value="1"/>
</dbReference>
<feature type="compositionally biased region" description="Polar residues" evidence="7">
    <location>
        <begin position="374"/>
        <end position="399"/>
    </location>
</feature>
<keyword evidence="3" id="KW-0812">Transmembrane</keyword>
<keyword evidence="9" id="KW-0645">Protease</keyword>
<dbReference type="GO" id="GO:0016020">
    <property type="term" value="C:membrane"/>
    <property type="evidence" value="ECO:0007669"/>
    <property type="project" value="UniProtKB-SubCell"/>
</dbReference>
<evidence type="ECO:0000313" key="9">
    <source>
        <dbReference type="EMBL" id="EFU68537.1"/>
    </source>
</evidence>
<dbReference type="PRINTS" id="PR00721">
    <property type="entry name" value="STOMATIN"/>
</dbReference>
<dbReference type="HOGENOM" id="CLU_039173_2_0_6"/>
<evidence type="ECO:0000256" key="4">
    <source>
        <dbReference type="ARBA" id="ARBA00022989"/>
    </source>
</evidence>
<keyword evidence="10" id="KW-1185">Reference proteome</keyword>
<comment type="similarity">
    <text evidence="2 6">Belongs to the band 7/mec-2 family. HflK subfamily.</text>
</comment>
<dbReference type="PANTHER" id="PTHR43327">
    <property type="entry name" value="STOMATIN-LIKE PROTEIN 2, MITOCHONDRIAL"/>
    <property type="match status" value="1"/>
</dbReference>
<dbReference type="SMART" id="SM00244">
    <property type="entry name" value="PHB"/>
    <property type="match status" value="1"/>
</dbReference>
<feature type="region of interest" description="Disordered" evidence="7">
    <location>
        <begin position="1"/>
        <end position="55"/>
    </location>
</feature>
<evidence type="ECO:0000256" key="7">
    <source>
        <dbReference type="SAM" id="MobiDB-lite"/>
    </source>
</evidence>
<evidence type="ECO:0000256" key="1">
    <source>
        <dbReference type="ARBA" id="ARBA00004167"/>
    </source>
</evidence>
<gene>
    <name evidence="9" type="primary">hflK</name>
    <name evidence="9" type="ORF">HMPREF9064_0410</name>
</gene>
<accession>E6KW78</accession>
<feature type="domain" description="Band 7" evidence="8">
    <location>
        <begin position="104"/>
        <end position="264"/>
    </location>
</feature>
<feature type="compositionally biased region" description="Polar residues" evidence="7">
    <location>
        <begin position="20"/>
        <end position="46"/>
    </location>
</feature>
<feature type="compositionally biased region" description="Basic and acidic residues" evidence="7">
    <location>
        <begin position="412"/>
        <end position="425"/>
    </location>
</feature>
<dbReference type="PANTHER" id="PTHR43327:SF2">
    <property type="entry name" value="MODULATOR OF FTSH PROTEASE HFLK"/>
    <property type="match status" value="1"/>
</dbReference>
<comment type="function">
    <text evidence="6">HflC and HflK could encode or regulate a protease.</text>
</comment>
<dbReference type="Gene3D" id="3.30.479.30">
    <property type="entry name" value="Band 7 domain"/>
    <property type="match status" value="1"/>
</dbReference>
<name>E6KW78_9PAST</name>
<dbReference type="InterPro" id="IPR001972">
    <property type="entry name" value="Stomatin_HflK_fam"/>
</dbReference>
<comment type="subcellular location">
    <subcellularLocation>
        <location evidence="1">Membrane</location>
        <topology evidence="1">Single-pass membrane protein</topology>
    </subcellularLocation>
</comment>
<dbReference type="InterPro" id="IPR001107">
    <property type="entry name" value="Band_7"/>
</dbReference>
<evidence type="ECO:0000256" key="6">
    <source>
        <dbReference type="RuleBase" id="RU364113"/>
    </source>
</evidence>
<dbReference type="STRING" id="739.GCA_001059425_00862"/>
<proteinExistence type="inferred from homology"/>
<evidence type="ECO:0000256" key="3">
    <source>
        <dbReference type="ARBA" id="ARBA00022692"/>
    </source>
</evidence>
<evidence type="ECO:0000256" key="5">
    <source>
        <dbReference type="ARBA" id="ARBA00023136"/>
    </source>
</evidence>
<dbReference type="OrthoDB" id="9779595at2"/>
<dbReference type="InterPro" id="IPR010201">
    <property type="entry name" value="HflK"/>
</dbReference>
<dbReference type="InterPro" id="IPR036013">
    <property type="entry name" value="Band_7/SPFH_dom_sf"/>
</dbReference>
<comment type="subunit">
    <text evidence="6">HflC and HflK may interact to form a multimeric complex.</text>
</comment>